<dbReference type="SMART" id="SM00454">
    <property type="entry name" value="SAM"/>
    <property type="match status" value="1"/>
</dbReference>
<dbReference type="InterPro" id="IPR004092">
    <property type="entry name" value="Mbt"/>
</dbReference>
<dbReference type="InterPro" id="IPR050548">
    <property type="entry name" value="PcG_chromatin_remod_factors"/>
</dbReference>
<dbReference type="InterPro" id="IPR001660">
    <property type="entry name" value="SAM"/>
</dbReference>
<keyword evidence="9" id="KW-0539">Nucleus</keyword>
<dbReference type="PROSITE" id="PS50105">
    <property type="entry name" value="SAM_DOMAIN"/>
    <property type="match status" value="1"/>
</dbReference>
<feature type="repeat" description="MBT" evidence="10">
    <location>
        <begin position="249"/>
        <end position="349"/>
    </location>
</feature>
<dbReference type="EMBL" id="CAEY01000761">
    <property type="status" value="NOT_ANNOTATED_CDS"/>
    <property type="molecule type" value="Genomic_DNA"/>
</dbReference>
<sequence length="801" mass="89159">MAMSQLEHSIASSSLALSSTTISTSTVTTTSATTSNSTITLINPASSSSALSSTTTSTPTVTTTSTTTSNSGATTNSTPSTNSSSTAPSAASNANTNVNPAITGTGNKLYLINTPKFDSIKIIEWKDGIGTLPGSKLKFKVNEYGTLEMLYDDEHIKVADKPVPKPIESVKAPTESSNGTSTSTNNTNSTNNNNTTNNTNNTNNDRVKSNFIRNGRFCSQSCATMQSTALKIFSKLSTISGINVPHKKFNWKEYLEETKTFCAPVRCFKENQTFPSVKNGFKVGMKLEGIDPHNPALYCVLTVAEVVGFRLRLHFDGYPDIYDFWVNADSPFIFPVGWCQKTGRKLESPKEFFGSFNWANYLQVHKSQAAPNYLFSCVKSSYTLSQFRVGMKLEAVDKANTSLVCVATVADILDNYILVHFDGWDDSYDYWISMTSPYIHPYDWCLERGKPLTPPKDYPLKSNEKFKWADYLKETKATAVPAKAFRLRSSNSFRAGMKCEVVDKRYPRLIRVATIVDRRHHTVKIHFDGWDEKYDFWLDDDSPDIHPVNWCAKTNHPLQPPPSYFRKNTEIPNCPTPGCSGFGSIKSARFTLHNTSANCPYSDENMERELPDRFGRDFSDDEIHPKSPPGEENSCPPSPTSFSDMRRKRKRKRENSGSSASDSVKLSRPSTPSSSLFQHNKHNYSATISTLHQAIYSLRMNQNQSNEAPLAWEKHSKNLLSFADKVNASEVLQWGPDKVAQFVSTIPGCQDFGRCFEDEMIDGEAFLLLNQTDLVTHLGIKLGPAVKIYNSILVIRDNIEA</sequence>
<evidence type="ECO:0000256" key="3">
    <source>
        <dbReference type="ARBA" id="ARBA00022737"/>
    </source>
</evidence>
<evidence type="ECO:0000256" key="4">
    <source>
        <dbReference type="ARBA" id="ARBA00022771"/>
    </source>
</evidence>
<keyword evidence="7" id="KW-0805">Transcription regulation</keyword>
<organism evidence="13 14">
    <name type="scientific">Tetranychus urticae</name>
    <name type="common">Two-spotted spider mite</name>
    <dbReference type="NCBI Taxonomy" id="32264"/>
    <lineage>
        <taxon>Eukaryota</taxon>
        <taxon>Metazoa</taxon>
        <taxon>Ecdysozoa</taxon>
        <taxon>Arthropoda</taxon>
        <taxon>Chelicerata</taxon>
        <taxon>Arachnida</taxon>
        <taxon>Acari</taxon>
        <taxon>Acariformes</taxon>
        <taxon>Trombidiformes</taxon>
        <taxon>Prostigmata</taxon>
        <taxon>Eleutherengona</taxon>
        <taxon>Raphignathae</taxon>
        <taxon>Tetranychoidea</taxon>
        <taxon>Tetranychidae</taxon>
        <taxon>Tetranychus</taxon>
    </lineage>
</organism>
<proteinExistence type="predicted"/>
<feature type="compositionally biased region" description="Low complexity" evidence="11">
    <location>
        <begin position="176"/>
        <end position="204"/>
    </location>
</feature>
<dbReference type="eggNOG" id="KOG3766">
    <property type="taxonomic scope" value="Eukaryota"/>
</dbReference>
<evidence type="ECO:0000256" key="11">
    <source>
        <dbReference type="SAM" id="MobiDB-lite"/>
    </source>
</evidence>
<dbReference type="GO" id="GO:0003682">
    <property type="term" value="F:chromatin binding"/>
    <property type="evidence" value="ECO:0007669"/>
    <property type="project" value="TreeGrafter"/>
</dbReference>
<keyword evidence="8" id="KW-0804">Transcription</keyword>
<dbReference type="InterPro" id="IPR013761">
    <property type="entry name" value="SAM/pointed_sf"/>
</dbReference>
<dbReference type="SUPFAM" id="SSF63748">
    <property type="entry name" value="Tudor/PWWP/MBT"/>
    <property type="match status" value="3"/>
</dbReference>
<dbReference type="PROSITE" id="PS51079">
    <property type="entry name" value="MBT"/>
    <property type="match status" value="3"/>
</dbReference>
<dbReference type="PANTHER" id="PTHR12247:SF131">
    <property type="entry name" value="LD05287P"/>
    <property type="match status" value="1"/>
</dbReference>
<feature type="region of interest" description="Disordered" evidence="11">
    <location>
        <begin position="162"/>
        <end position="207"/>
    </location>
</feature>
<dbReference type="PANTHER" id="PTHR12247">
    <property type="entry name" value="POLYCOMB GROUP PROTEIN"/>
    <property type="match status" value="1"/>
</dbReference>
<evidence type="ECO:0000256" key="10">
    <source>
        <dbReference type="PROSITE-ProRule" id="PRU00459"/>
    </source>
</evidence>
<dbReference type="GO" id="GO:0042393">
    <property type="term" value="F:histone binding"/>
    <property type="evidence" value="ECO:0007669"/>
    <property type="project" value="TreeGrafter"/>
</dbReference>
<feature type="compositionally biased region" description="Basic and acidic residues" evidence="11">
    <location>
        <begin position="612"/>
        <end position="625"/>
    </location>
</feature>
<evidence type="ECO:0000256" key="6">
    <source>
        <dbReference type="ARBA" id="ARBA00022853"/>
    </source>
</evidence>
<evidence type="ECO:0000256" key="2">
    <source>
        <dbReference type="ARBA" id="ARBA00022723"/>
    </source>
</evidence>
<dbReference type="Pfam" id="PF02820">
    <property type="entry name" value="MBT"/>
    <property type="match status" value="3"/>
</dbReference>
<reference evidence="13" key="2">
    <citation type="submission" date="2015-06" db="UniProtKB">
        <authorList>
            <consortium name="EnsemblMetazoa"/>
        </authorList>
    </citation>
    <scope>IDENTIFICATION</scope>
</reference>
<evidence type="ECO:0000256" key="9">
    <source>
        <dbReference type="ARBA" id="ARBA00023242"/>
    </source>
</evidence>
<dbReference type="CDD" id="cd20103">
    <property type="entry name" value="MBT_L3MBTL1-like_rpt3"/>
    <property type="match status" value="1"/>
</dbReference>
<feature type="repeat" description="MBT" evidence="10">
    <location>
        <begin position="356"/>
        <end position="455"/>
    </location>
</feature>
<accession>T1L037</accession>
<dbReference type="InterPro" id="IPR036060">
    <property type="entry name" value="Znf_C2H2C_sf"/>
</dbReference>
<dbReference type="GO" id="GO:0045892">
    <property type="term" value="P:negative regulation of DNA-templated transcription"/>
    <property type="evidence" value="ECO:0007669"/>
    <property type="project" value="TreeGrafter"/>
</dbReference>
<dbReference type="GO" id="GO:0006325">
    <property type="term" value="P:chromatin organization"/>
    <property type="evidence" value="ECO:0007669"/>
    <property type="project" value="UniProtKB-KW"/>
</dbReference>
<dbReference type="GO" id="GO:0008270">
    <property type="term" value="F:zinc ion binding"/>
    <property type="evidence" value="ECO:0007669"/>
    <property type="project" value="UniProtKB-KW"/>
</dbReference>
<dbReference type="SMART" id="SM00561">
    <property type="entry name" value="MBT"/>
    <property type="match status" value="3"/>
</dbReference>
<dbReference type="PROSITE" id="PS51802">
    <property type="entry name" value="ZF_CCHHC"/>
    <property type="match status" value="1"/>
</dbReference>
<evidence type="ECO:0000256" key="7">
    <source>
        <dbReference type="ARBA" id="ARBA00023015"/>
    </source>
</evidence>
<keyword evidence="2" id="KW-0479">Metal-binding</keyword>
<reference evidence="14" key="1">
    <citation type="submission" date="2011-08" db="EMBL/GenBank/DDBJ databases">
        <authorList>
            <person name="Rombauts S."/>
        </authorList>
    </citation>
    <scope>NUCLEOTIDE SEQUENCE</scope>
    <source>
        <strain evidence="14">London</strain>
    </source>
</reference>
<protein>
    <recommendedName>
        <fullName evidence="12">SAM domain-containing protein</fullName>
    </recommendedName>
</protein>
<feature type="domain" description="SAM" evidence="12">
    <location>
        <begin position="734"/>
        <end position="780"/>
    </location>
</feature>
<dbReference type="CDD" id="cd20101">
    <property type="entry name" value="MBT_L3MBTL1-like_rpt1"/>
    <property type="match status" value="1"/>
</dbReference>
<keyword evidence="4" id="KW-0863">Zinc-finger</keyword>
<evidence type="ECO:0000313" key="14">
    <source>
        <dbReference type="Proteomes" id="UP000015104"/>
    </source>
</evidence>
<evidence type="ECO:0000259" key="12">
    <source>
        <dbReference type="PROSITE" id="PS50105"/>
    </source>
</evidence>
<keyword evidence="3" id="KW-0677">Repeat</keyword>
<dbReference type="HOGENOM" id="CLU_004064_0_0_1"/>
<name>T1L037_TETUR</name>
<dbReference type="Gene3D" id="4.10.320.30">
    <property type="match status" value="1"/>
</dbReference>
<dbReference type="AlphaFoldDB" id="T1L037"/>
<comment type="subcellular location">
    <subcellularLocation>
        <location evidence="1">Nucleus</location>
    </subcellularLocation>
</comment>
<keyword evidence="5" id="KW-0862">Zinc</keyword>
<evidence type="ECO:0000256" key="8">
    <source>
        <dbReference type="ARBA" id="ARBA00023163"/>
    </source>
</evidence>
<evidence type="ECO:0000256" key="1">
    <source>
        <dbReference type="ARBA" id="ARBA00004123"/>
    </source>
</evidence>
<dbReference type="STRING" id="32264.T1L037"/>
<dbReference type="Pfam" id="PF00536">
    <property type="entry name" value="SAM_1"/>
    <property type="match status" value="1"/>
</dbReference>
<feature type="region of interest" description="Disordered" evidence="11">
    <location>
        <begin position="47"/>
        <end position="94"/>
    </location>
</feature>
<dbReference type="Proteomes" id="UP000015104">
    <property type="component" value="Unassembled WGS sequence"/>
</dbReference>
<feature type="compositionally biased region" description="Polar residues" evidence="11">
    <location>
        <begin position="656"/>
        <end position="679"/>
    </location>
</feature>
<dbReference type="SUPFAM" id="SSF103637">
    <property type="entry name" value="CCHHC domain"/>
    <property type="match status" value="1"/>
</dbReference>
<feature type="region of interest" description="Disordered" evidence="11">
    <location>
        <begin position="612"/>
        <end position="679"/>
    </location>
</feature>
<dbReference type="SUPFAM" id="SSF47769">
    <property type="entry name" value="SAM/Pointed domain"/>
    <property type="match status" value="1"/>
</dbReference>
<keyword evidence="6" id="KW-0156">Chromatin regulator</keyword>
<feature type="repeat" description="MBT" evidence="10">
    <location>
        <begin position="466"/>
        <end position="561"/>
    </location>
</feature>
<dbReference type="EnsemblMetazoa" id="tetur29g01080.1">
    <property type="protein sequence ID" value="tetur29g01080.1"/>
    <property type="gene ID" value="tetur29g01080"/>
</dbReference>
<evidence type="ECO:0000256" key="5">
    <source>
        <dbReference type="ARBA" id="ARBA00022833"/>
    </source>
</evidence>
<dbReference type="Pfam" id="PF01530">
    <property type="entry name" value="zf-C2HC"/>
    <property type="match status" value="1"/>
</dbReference>
<dbReference type="Gene3D" id="2.30.30.140">
    <property type="match status" value="3"/>
</dbReference>
<dbReference type="CDD" id="cd20102">
    <property type="entry name" value="MBT_L3MBTL1-like_rpt2"/>
    <property type="match status" value="1"/>
</dbReference>
<evidence type="ECO:0000313" key="13">
    <source>
        <dbReference type="EnsemblMetazoa" id="tetur29g01080.1"/>
    </source>
</evidence>
<keyword evidence="14" id="KW-1185">Reference proteome</keyword>
<dbReference type="Gene3D" id="1.10.150.50">
    <property type="entry name" value="Transcription Factor, Ets-1"/>
    <property type="match status" value="1"/>
</dbReference>
<dbReference type="GO" id="GO:0005634">
    <property type="term" value="C:nucleus"/>
    <property type="evidence" value="ECO:0007669"/>
    <property type="project" value="UniProtKB-SubCell"/>
</dbReference>
<dbReference type="InterPro" id="IPR002515">
    <property type="entry name" value="Znf_C2H2C"/>
</dbReference>